<evidence type="ECO:0000313" key="3">
    <source>
        <dbReference type="Proteomes" id="UP000012174"/>
    </source>
</evidence>
<sequence>MPKKQQDMPATQLVTASNPNPQQQRASGSGVGAAANDQGIDNANPDGDNMAVASDKSHIKYYPPPFMAALMVGHLDQFNEGLKTGQQWFKDNKPPLSKDELRALLPANPVTTFDENYTQEDEEQVQREWRDDPLRQYMMEKGGNNQMVKLWKTMVRLWGTFPEYVIGPMHNLGYDAAKNNIKVVEIDGRTYPHPYWSKSFCGDLANLIPHPFWLGQPDDLPVCLQYITILRKLPRAFRMALELWSNFIGRLIVDWAAAHL</sequence>
<feature type="compositionally biased region" description="Polar residues" evidence="1">
    <location>
        <begin position="8"/>
        <end position="27"/>
    </location>
</feature>
<protein>
    <submittedName>
        <fullName evidence="2">Uncharacterized protein</fullName>
    </submittedName>
</protein>
<evidence type="ECO:0000313" key="2">
    <source>
        <dbReference type="EMBL" id="EMR63968.1"/>
    </source>
</evidence>
<dbReference type="EMBL" id="KB707130">
    <property type="protein sequence ID" value="EMR63968.1"/>
    <property type="molecule type" value="Genomic_DNA"/>
</dbReference>
<dbReference type="HOGENOM" id="CLU_1069705_0_0_1"/>
<dbReference type="eggNOG" id="ENOG502T4E1">
    <property type="taxonomic scope" value="Eukaryota"/>
</dbReference>
<name>M7SI52_EUTLA</name>
<reference evidence="3" key="1">
    <citation type="journal article" date="2013" name="Genome Announc.">
        <title>Draft genome sequence of the grapevine dieback fungus Eutypa lata UCR-EL1.</title>
        <authorList>
            <person name="Blanco-Ulate B."/>
            <person name="Rolshausen P.E."/>
            <person name="Cantu D."/>
        </authorList>
    </citation>
    <scope>NUCLEOTIDE SEQUENCE [LARGE SCALE GENOMIC DNA]</scope>
    <source>
        <strain evidence="3">UCR-EL1</strain>
    </source>
</reference>
<keyword evidence="3" id="KW-1185">Reference proteome</keyword>
<dbReference type="Proteomes" id="UP000012174">
    <property type="component" value="Unassembled WGS sequence"/>
</dbReference>
<dbReference type="KEGG" id="ela:UCREL1_9074"/>
<accession>M7SI52</accession>
<dbReference type="OrthoDB" id="4754366at2759"/>
<gene>
    <name evidence="2" type="ORF">UCREL1_9074</name>
</gene>
<feature type="region of interest" description="Disordered" evidence="1">
    <location>
        <begin position="1"/>
        <end position="48"/>
    </location>
</feature>
<dbReference type="AlphaFoldDB" id="M7SI52"/>
<organism evidence="2 3">
    <name type="scientific">Eutypa lata (strain UCR-EL1)</name>
    <name type="common">Grapevine dieback disease fungus</name>
    <name type="synonym">Eutypa armeniacae</name>
    <dbReference type="NCBI Taxonomy" id="1287681"/>
    <lineage>
        <taxon>Eukaryota</taxon>
        <taxon>Fungi</taxon>
        <taxon>Dikarya</taxon>
        <taxon>Ascomycota</taxon>
        <taxon>Pezizomycotina</taxon>
        <taxon>Sordariomycetes</taxon>
        <taxon>Xylariomycetidae</taxon>
        <taxon>Xylariales</taxon>
        <taxon>Diatrypaceae</taxon>
        <taxon>Eutypa</taxon>
    </lineage>
</organism>
<proteinExistence type="predicted"/>
<evidence type="ECO:0000256" key="1">
    <source>
        <dbReference type="SAM" id="MobiDB-lite"/>
    </source>
</evidence>